<feature type="region of interest" description="Disordered" evidence="1">
    <location>
        <begin position="1"/>
        <end position="52"/>
    </location>
</feature>
<dbReference type="RefSeq" id="XP_007723495.1">
    <property type="nucleotide sequence ID" value="XM_007725305.1"/>
</dbReference>
<dbReference type="Pfam" id="PF09428">
    <property type="entry name" value="DUF2011"/>
    <property type="match status" value="1"/>
</dbReference>
<evidence type="ECO:0000313" key="2">
    <source>
        <dbReference type="EMBL" id="EXJ91301.1"/>
    </source>
</evidence>
<name>W9YPY1_9EURO</name>
<protein>
    <submittedName>
        <fullName evidence="2">Uncharacterized protein</fullName>
    </submittedName>
</protein>
<dbReference type="Proteomes" id="UP000019484">
    <property type="component" value="Unassembled WGS sequence"/>
</dbReference>
<organism evidence="2 3">
    <name type="scientific">Capronia coronata CBS 617.96</name>
    <dbReference type="NCBI Taxonomy" id="1182541"/>
    <lineage>
        <taxon>Eukaryota</taxon>
        <taxon>Fungi</taxon>
        <taxon>Dikarya</taxon>
        <taxon>Ascomycota</taxon>
        <taxon>Pezizomycotina</taxon>
        <taxon>Eurotiomycetes</taxon>
        <taxon>Chaetothyriomycetidae</taxon>
        <taxon>Chaetothyriales</taxon>
        <taxon>Herpotrichiellaceae</taxon>
        <taxon>Capronia</taxon>
    </lineage>
</organism>
<reference evidence="2 3" key="1">
    <citation type="submission" date="2013-03" db="EMBL/GenBank/DDBJ databases">
        <title>The Genome Sequence of Capronia coronata CBS 617.96.</title>
        <authorList>
            <consortium name="The Broad Institute Genomics Platform"/>
            <person name="Cuomo C."/>
            <person name="de Hoog S."/>
            <person name="Gorbushina A."/>
            <person name="Walker B."/>
            <person name="Young S.K."/>
            <person name="Zeng Q."/>
            <person name="Gargeya S."/>
            <person name="Fitzgerald M."/>
            <person name="Haas B."/>
            <person name="Abouelleil A."/>
            <person name="Allen A.W."/>
            <person name="Alvarado L."/>
            <person name="Arachchi H.M."/>
            <person name="Berlin A.M."/>
            <person name="Chapman S.B."/>
            <person name="Gainer-Dewar J."/>
            <person name="Goldberg J."/>
            <person name="Griggs A."/>
            <person name="Gujja S."/>
            <person name="Hansen M."/>
            <person name="Howarth C."/>
            <person name="Imamovic A."/>
            <person name="Ireland A."/>
            <person name="Larimer J."/>
            <person name="McCowan C."/>
            <person name="Murphy C."/>
            <person name="Pearson M."/>
            <person name="Poon T.W."/>
            <person name="Priest M."/>
            <person name="Roberts A."/>
            <person name="Saif S."/>
            <person name="Shea T."/>
            <person name="Sisk P."/>
            <person name="Sykes S."/>
            <person name="Wortman J."/>
            <person name="Nusbaum C."/>
            <person name="Birren B."/>
        </authorList>
    </citation>
    <scope>NUCLEOTIDE SEQUENCE [LARGE SCALE GENOMIC DNA]</scope>
    <source>
        <strain evidence="2 3">CBS 617.96</strain>
    </source>
</reference>
<feature type="region of interest" description="Disordered" evidence="1">
    <location>
        <begin position="112"/>
        <end position="148"/>
    </location>
</feature>
<sequence length="435" mass="47202">MFEVPNAKRIKRSDLFHTDNSPTGSEADSRSRSASPADIDTDHDDGDATITVPDYGFEYDFISPTVAAIPPKSEAVPTTSKKTEVHDNQTHEDDQEQEQEFQFRLFTSATVTAQTQKPSQSSQQQSSNVARPTIRLSRTPSPAPLSGQDGLLSLDKAHFVRPHRPETYYFTAALPADTAQALKSQYAEVAVSTSHVLSRSKSTIWPGSVLPWRVIHVELVAPNRRGQGTVTKSTAGKVSGPGLASRSTSRPKPSKKRRIVLRQRLAKRAEMAAQAVAAELTEKEKRTRRNREKKVKRKEREKMKKQKLLQQEEGTGAQRGDGDGDGGDDGLHGETDQGEDRGSEAGDVQTGAGRPTIVADDTVAPKAEKTDPHQLHTASTSARAPTATAITSSKADHDTEQVLSRPAPTAMRTTSASAPTRRAPIERGTAPTSVH</sequence>
<feature type="compositionally biased region" description="Low complexity" evidence="1">
    <location>
        <begin position="377"/>
        <end position="393"/>
    </location>
</feature>
<feature type="region of interest" description="Disordered" evidence="1">
    <location>
        <begin position="280"/>
        <end position="435"/>
    </location>
</feature>
<gene>
    <name evidence="2" type="ORF">A1O1_04411</name>
</gene>
<dbReference type="AlphaFoldDB" id="W9YPY1"/>
<dbReference type="eggNOG" id="ENOG502SH2S">
    <property type="taxonomic scope" value="Eukaryota"/>
</dbReference>
<feature type="compositionally biased region" description="Basic and acidic residues" evidence="1">
    <location>
        <begin position="329"/>
        <end position="344"/>
    </location>
</feature>
<feature type="region of interest" description="Disordered" evidence="1">
    <location>
        <begin position="66"/>
        <end position="99"/>
    </location>
</feature>
<dbReference type="InterPro" id="IPR018555">
    <property type="entry name" value="C630.06c-like"/>
</dbReference>
<comment type="caution">
    <text evidence="2">The sequence shown here is derived from an EMBL/GenBank/DDBJ whole genome shotgun (WGS) entry which is preliminary data.</text>
</comment>
<accession>W9YPY1</accession>
<proteinExistence type="predicted"/>
<dbReference type="HOGENOM" id="CLU_051875_0_0_1"/>
<dbReference type="OrthoDB" id="5425061at2759"/>
<evidence type="ECO:0000313" key="3">
    <source>
        <dbReference type="Proteomes" id="UP000019484"/>
    </source>
</evidence>
<feature type="region of interest" description="Disordered" evidence="1">
    <location>
        <begin position="226"/>
        <end position="258"/>
    </location>
</feature>
<dbReference type="STRING" id="1182541.W9YPY1"/>
<feature type="compositionally biased region" description="Basic residues" evidence="1">
    <location>
        <begin position="286"/>
        <end position="307"/>
    </location>
</feature>
<feature type="compositionally biased region" description="Polar residues" evidence="1">
    <location>
        <begin position="226"/>
        <end position="236"/>
    </location>
</feature>
<keyword evidence="3" id="KW-1185">Reference proteome</keyword>
<evidence type="ECO:0000256" key="1">
    <source>
        <dbReference type="SAM" id="MobiDB-lite"/>
    </source>
</evidence>
<dbReference type="EMBL" id="AMWN01000003">
    <property type="protein sequence ID" value="EXJ91301.1"/>
    <property type="molecule type" value="Genomic_DNA"/>
</dbReference>
<feature type="compositionally biased region" description="Basic and acidic residues" evidence="1">
    <location>
        <begin position="81"/>
        <end position="92"/>
    </location>
</feature>
<dbReference type="GeneID" id="19159294"/>